<keyword evidence="3" id="KW-1185">Reference proteome</keyword>
<proteinExistence type="predicted"/>
<name>A0A5E4QNM6_9NEOP</name>
<protein>
    <submittedName>
        <fullName evidence="2">Uncharacterized protein</fullName>
    </submittedName>
</protein>
<accession>A0A5E4QNM6</accession>
<gene>
    <name evidence="2" type="ORF">LSINAPIS_LOCUS10173</name>
</gene>
<sequence length="119" mass="14222">MKFITCITLSLLGFLPCISCQEKLFPDIGDLFKFDVEPLNISALKHHDLIARNVSIDVEKVDIKKLWKKMPRPTSNETFVNDTRRQIWDTSYRIAFLYRTIRRIWKKIHDIYNTMERMS</sequence>
<reference evidence="2 3" key="1">
    <citation type="submission" date="2017-07" db="EMBL/GenBank/DDBJ databases">
        <authorList>
            <person name="Talla V."/>
            <person name="Backstrom N."/>
        </authorList>
    </citation>
    <scope>NUCLEOTIDE SEQUENCE [LARGE SCALE GENOMIC DNA]</scope>
</reference>
<dbReference type="Proteomes" id="UP000324832">
    <property type="component" value="Unassembled WGS sequence"/>
</dbReference>
<evidence type="ECO:0000256" key="1">
    <source>
        <dbReference type="SAM" id="SignalP"/>
    </source>
</evidence>
<feature type="signal peptide" evidence="1">
    <location>
        <begin position="1"/>
        <end position="20"/>
    </location>
</feature>
<keyword evidence="1" id="KW-0732">Signal</keyword>
<dbReference type="EMBL" id="FZQP02004034">
    <property type="protein sequence ID" value="VVC99271.1"/>
    <property type="molecule type" value="Genomic_DNA"/>
</dbReference>
<dbReference type="AlphaFoldDB" id="A0A5E4QNM6"/>
<organism evidence="2 3">
    <name type="scientific">Leptidea sinapis</name>
    <dbReference type="NCBI Taxonomy" id="189913"/>
    <lineage>
        <taxon>Eukaryota</taxon>
        <taxon>Metazoa</taxon>
        <taxon>Ecdysozoa</taxon>
        <taxon>Arthropoda</taxon>
        <taxon>Hexapoda</taxon>
        <taxon>Insecta</taxon>
        <taxon>Pterygota</taxon>
        <taxon>Neoptera</taxon>
        <taxon>Endopterygota</taxon>
        <taxon>Lepidoptera</taxon>
        <taxon>Glossata</taxon>
        <taxon>Ditrysia</taxon>
        <taxon>Papilionoidea</taxon>
        <taxon>Pieridae</taxon>
        <taxon>Dismorphiinae</taxon>
        <taxon>Leptidea</taxon>
    </lineage>
</organism>
<evidence type="ECO:0000313" key="2">
    <source>
        <dbReference type="EMBL" id="VVC99271.1"/>
    </source>
</evidence>
<feature type="chain" id="PRO_5022720014" evidence="1">
    <location>
        <begin position="21"/>
        <end position="119"/>
    </location>
</feature>
<evidence type="ECO:0000313" key="3">
    <source>
        <dbReference type="Proteomes" id="UP000324832"/>
    </source>
</evidence>